<organism evidence="2 3">
    <name type="scientific">Dothistroma septosporum (strain NZE10 / CBS 128990)</name>
    <name type="common">Red band needle blight fungus</name>
    <name type="synonym">Mycosphaerella pini</name>
    <dbReference type="NCBI Taxonomy" id="675120"/>
    <lineage>
        <taxon>Eukaryota</taxon>
        <taxon>Fungi</taxon>
        <taxon>Dikarya</taxon>
        <taxon>Ascomycota</taxon>
        <taxon>Pezizomycotina</taxon>
        <taxon>Dothideomycetes</taxon>
        <taxon>Dothideomycetidae</taxon>
        <taxon>Mycosphaerellales</taxon>
        <taxon>Mycosphaerellaceae</taxon>
        <taxon>Dothistroma</taxon>
    </lineage>
</organism>
<feature type="region of interest" description="Disordered" evidence="1">
    <location>
        <begin position="282"/>
        <end position="327"/>
    </location>
</feature>
<proteinExistence type="predicted"/>
<protein>
    <submittedName>
        <fullName evidence="2">Uncharacterized protein</fullName>
    </submittedName>
</protein>
<reference evidence="2 3" key="2">
    <citation type="journal article" date="2012" name="PLoS Pathog.">
        <title>Diverse lifestyles and strategies of plant pathogenesis encoded in the genomes of eighteen Dothideomycetes fungi.</title>
        <authorList>
            <person name="Ohm R.A."/>
            <person name="Feau N."/>
            <person name="Henrissat B."/>
            <person name="Schoch C.L."/>
            <person name="Horwitz B.A."/>
            <person name="Barry K.W."/>
            <person name="Condon B.J."/>
            <person name="Copeland A.C."/>
            <person name="Dhillon B."/>
            <person name="Glaser F."/>
            <person name="Hesse C.N."/>
            <person name="Kosti I."/>
            <person name="LaButti K."/>
            <person name="Lindquist E.A."/>
            <person name="Lucas S."/>
            <person name="Salamov A.A."/>
            <person name="Bradshaw R.E."/>
            <person name="Ciuffetti L."/>
            <person name="Hamelin R.C."/>
            <person name="Kema G.H.J."/>
            <person name="Lawrence C."/>
            <person name="Scott J.A."/>
            <person name="Spatafora J.W."/>
            <person name="Turgeon B.G."/>
            <person name="de Wit P.J.G.M."/>
            <person name="Zhong S."/>
            <person name="Goodwin S.B."/>
            <person name="Grigoriev I.V."/>
        </authorList>
    </citation>
    <scope>NUCLEOTIDE SEQUENCE [LARGE SCALE GENOMIC DNA]</scope>
    <source>
        <strain evidence="3">NZE10 / CBS 128990</strain>
    </source>
</reference>
<dbReference type="AlphaFoldDB" id="N1PHT7"/>
<dbReference type="Proteomes" id="UP000016933">
    <property type="component" value="Unassembled WGS sequence"/>
</dbReference>
<dbReference type="HOGENOM" id="CLU_849989_0_0_1"/>
<accession>N1PHT7</accession>
<dbReference type="EMBL" id="KB446542">
    <property type="protein sequence ID" value="EME41947.1"/>
    <property type="molecule type" value="Genomic_DNA"/>
</dbReference>
<sequence>MATSKVANEEYKHCAPTLILLDHRLCTEDLFALQRISRNSRRVTTGSRLLLEKCYLLDDSTWTPCWAEKFPGNELDYATAEFACYFHIRPFAYLTTSTTEHASSHRSSKVLIPTMYFAFRTQFDDSVAVPVPQLGFDRLQYVHDTTPSWEKMRLNQKLCPMLINVNVQVWHNKPYKGGYTAKRFFGKGFWVLGDMFDASKSVQCRRLQDHTYRVKHGSPPVHVVSRLRQREAEQGRWTFGTGLTLRDQFSFGEKSAYRWQHHALAVHKISPDDDVRVQEYQGKQAEAAAPRIFASEHTSTRKRQTVGSTRDGIPHPGLQRGPPSPKL</sequence>
<evidence type="ECO:0000313" key="2">
    <source>
        <dbReference type="EMBL" id="EME41947.1"/>
    </source>
</evidence>
<name>N1PHT7_DOTSN</name>
<keyword evidence="3" id="KW-1185">Reference proteome</keyword>
<dbReference type="OrthoDB" id="3640679at2759"/>
<gene>
    <name evidence="2" type="ORF">DOTSEDRAFT_37237</name>
</gene>
<reference evidence="3" key="1">
    <citation type="journal article" date="2012" name="PLoS Genet.">
        <title>The genomes of the fungal plant pathogens Cladosporium fulvum and Dothistroma septosporum reveal adaptation to different hosts and lifestyles but also signatures of common ancestry.</title>
        <authorList>
            <person name="de Wit P.J.G.M."/>
            <person name="van der Burgt A."/>
            <person name="Oekmen B."/>
            <person name="Stergiopoulos I."/>
            <person name="Abd-Elsalam K.A."/>
            <person name="Aerts A.L."/>
            <person name="Bahkali A.H."/>
            <person name="Beenen H.G."/>
            <person name="Chettri P."/>
            <person name="Cox M.P."/>
            <person name="Datema E."/>
            <person name="de Vries R.P."/>
            <person name="Dhillon B."/>
            <person name="Ganley A.R."/>
            <person name="Griffiths S.A."/>
            <person name="Guo Y."/>
            <person name="Hamelin R.C."/>
            <person name="Henrissat B."/>
            <person name="Kabir M.S."/>
            <person name="Jashni M.K."/>
            <person name="Kema G."/>
            <person name="Klaubauf S."/>
            <person name="Lapidus A."/>
            <person name="Levasseur A."/>
            <person name="Lindquist E."/>
            <person name="Mehrabi R."/>
            <person name="Ohm R.A."/>
            <person name="Owen T.J."/>
            <person name="Salamov A."/>
            <person name="Schwelm A."/>
            <person name="Schijlen E."/>
            <person name="Sun H."/>
            <person name="van den Burg H.A."/>
            <person name="van Ham R.C.H.J."/>
            <person name="Zhang S."/>
            <person name="Goodwin S.B."/>
            <person name="Grigoriev I.V."/>
            <person name="Collemare J."/>
            <person name="Bradshaw R.E."/>
        </authorList>
    </citation>
    <scope>NUCLEOTIDE SEQUENCE [LARGE SCALE GENOMIC DNA]</scope>
    <source>
        <strain evidence="3">NZE10 / CBS 128990</strain>
    </source>
</reference>
<evidence type="ECO:0000256" key="1">
    <source>
        <dbReference type="SAM" id="MobiDB-lite"/>
    </source>
</evidence>
<evidence type="ECO:0000313" key="3">
    <source>
        <dbReference type="Proteomes" id="UP000016933"/>
    </source>
</evidence>